<accession>A0ABZ2A5T8</accession>
<gene>
    <name evidence="2" type="ORF">OG442_20590</name>
</gene>
<dbReference type="RefSeq" id="WP_329077396.1">
    <property type="nucleotide sequence ID" value="NZ_CP109389.1"/>
</dbReference>
<sequence>MTTDEGPATARQATIGGAFAHVGGRAIAVVCWASTPILPALAVFDGLHWAWSLFSPLMALSGLVIWSDAVKTKQDTARLRKSGLPAVAKIITAERVDPGDGSADVSVLTLRISGAGVPPFDATYSCDHDERFRAGASFKAVVDPSDNLFTLRPL</sequence>
<keyword evidence="1" id="KW-0472">Membrane</keyword>
<dbReference type="EMBL" id="CP109495">
    <property type="protein sequence ID" value="WUX53766.1"/>
    <property type="molecule type" value="Genomic_DNA"/>
</dbReference>
<keyword evidence="1" id="KW-0812">Transmembrane</keyword>
<evidence type="ECO:0000313" key="3">
    <source>
        <dbReference type="Proteomes" id="UP001432209"/>
    </source>
</evidence>
<feature type="transmembrane region" description="Helical" evidence="1">
    <location>
        <begin position="49"/>
        <end position="70"/>
    </location>
</feature>
<protein>
    <submittedName>
        <fullName evidence="2">Uncharacterized protein</fullName>
    </submittedName>
</protein>
<keyword evidence="1" id="KW-1133">Transmembrane helix</keyword>
<keyword evidence="3" id="KW-1185">Reference proteome</keyword>
<name>A0ABZ2A5T8_STRNV</name>
<reference evidence="2" key="1">
    <citation type="submission" date="2022-10" db="EMBL/GenBank/DDBJ databases">
        <title>The complete genomes of actinobacterial strains from the NBC collection.</title>
        <authorList>
            <person name="Joergensen T.S."/>
            <person name="Alvarez Arevalo M."/>
            <person name="Sterndorff E.B."/>
            <person name="Faurdal D."/>
            <person name="Vuksanovic O."/>
            <person name="Mourched A.-S."/>
            <person name="Charusanti P."/>
            <person name="Shaw S."/>
            <person name="Blin K."/>
            <person name="Weber T."/>
        </authorList>
    </citation>
    <scope>NUCLEOTIDE SEQUENCE</scope>
    <source>
        <strain evidence="2">NBC_01432</strain>
    </source>
</reference>
<proteinExistence type="predicted"/>
<dbReference type="Proteomes" id="UP001432209">
    <property type="component" value="Chromosome"/>
</dbReference>
<evidence type="ECO:0000256" key="1">
    <source>
        <dbReference type="SAM" id="Phobius"/>
    </source>
</evidence>
<evidence type="ECO:0000313" key="2">
    <source>
        <dbReference type="EMBL" id="WUX53766.1"/>
    </source>
</evidence>
<organism evidence="2 3">
    <name type="scientific">Streptomyces niveus</name>
    <name type="common">Streptomyces spheroides</name>
    <dbReference type="NCBI Taxonomy" id="193462"/>
    <lineage>
        <taxon>Bacteria</taxon>
        <taxon>Bacillati</taxon>
        <taxon>Actinomycetota</taxon>
        <taxon>Actinomycetes</taxon>
        <taxon>Kitasatosporales</taxon>
        <taxon>Streptomycetaceae</taxon>
        <taxon>Streptomyces</taxon>
    </lineage>
</organism>